<dbReference type="EMBL" id="KI912112">
    <property type="protein sequence ID" value="ETS81322.1"/>
    <property type="molecule type" value="Genomic_DNA"/>
</dbReference>
<dbReference type="KEGG" id="pfy:PFICI_06324"/>
<keyword evidence="3" id="KW-1185">Reference proteome</keyword>
<feature type="region of interest" description="Disordered" evidence="1">
    <location>
        <begin position="1"/>
        <end position="47"/>
    </location>
</feature>
<dbReference type="Proteomes" id="UP000030651">
    <property type="component" value="Unassembled WGS sequence"/>
</dbReference>
<gene>
    <name evidence="2" type="ORF">PFICI_06324</name>
</gene>
<name>W3X7G5_PESFW</name>
<organism evidence="2 3">
    <name type="scientific">Pestalotiopsis fici (strain W106-1 / CGMCC3.15140)</name>
    <dbReference type="NCBI Taxonomy" id="1229662"/>
    <lineage>
        <taxon>Eukaryota</taxon>
        <taxon>Fungi</taxon>
        <taxon>Dikarya</taxon>
        <taxon>Ascomycota</taxon>
        <taxon>Pezizomycotina</taxon>
        <taxon>Sordariomycetes</taxon>
        <taxon>Xylariomycetidae</taxon>
        <taxon>Amphisphaeriales</taxon>
        <taxon>Sporocadaceae</taxon>
        <taxon>Pestalotiopsis</taxon>
    </lineage>
</organism>
<dbReference type="OrthoDB" id="5073671at2759"/>
<dbReference type="GeneID" id="19271337"/>
<evidence type="ECO:0000313" key="3">
    <source>
        <dbReference type="Proteomes" id="UP000030651"/>
    </source>
</evidence>
<dbReference type="HOGENOM" id="CLU_061850_0_1_1"/>
<evidence type="ECO:0000256" key="1">
    <source>
        <dbReference type="SAM" id="MobiDB-lite"/>
    </source>
</evidence>
<feature type="compositionally biased region" description="Basic and acidic residues" evidence="1">
    <location>
        <begin position="1"/>
        <end position="12"/>
    </location>
</feature>
<dbReference type="STRING" id="1229662.W3X7G5"/>
<accession>W3X7G5</accession>
<feature type="compositionally biased region" description="Low complexity" evidence="1">
    <location>
        <begin position="25"/>
        <end position="47"/>
    </location>
</feature>
<dbReference type="InParanoid" id="W3X7G5"/>
<evidence type="ECO:0000313" key="2">
    <source>
        <dbReference type="EMBL" id="ETS81322.1"/>
    </source>
</evidence>
<reference evidence="3" key="1">
    <citation type="journal article" date="2015" name="BMC Genomics">
        <title>Genomic and transcriptomic analysis of the endophytic fungus Pestalotiopsis fici reveals its lifestyle and high potential for synthesis of natural products.</title>
        <authorList>
            <person name="Wang X."/>
            <person name="Zhang X."/>
            <person name="Liu L."/>
            <person name="Xiang M."/>
            <person name="Wang W."/>
            <person name="Sun X."/>
            <person name="Che Y."/>
            <person name="Guo L."/>
            <person name="Liu G."/>
            <person name="Guo L."/>
            <person name="Wang C."/>
            <person name="Yin W.B."/>
            <person name="Stadler M."/>
            <person name="Zhang X."/>
            <person name="Liu X."/>
        </authorList>
    </citation>
    <scope>NUCLEOTIDE SEQUENCE [LARGE SCALE GENOMIC DNA]</scope>
    <source>
        <strain evidence="3">W106-1 / CGMCC3.15140</strain>
    </source>
</reference>
<proteinExistence type="predicted"/>
<dbReference type="RefSeq" id="XP_007833096.1">
    <property type="nucleotide sequence ID" value="XM_007834905.1"/>
</dbReference>
<protein>
    <recommendedName>
        <fullName evidence="4">Phospholipid scramblase</fullName>
    </recommendedName>
</protein>
<dbReference type="AlphaFoldDB" id="W3X7G5"/>
<sequence length="257" mass="28204">MGNKEDVKRSLDLDEPNEEPPPPYSEYTESTASNSLETSNGESSSSIAAHSDNIVDIPAHFSLYRSSHGLGHHFVIGGHRNKPVFAVTTHFGWMGMPDVVLHSGPTKDSPMLAGVNSDLFIRSTPVKLRLPGQPATDEHVQIAREGGAHRFIIDHGEPEGRTVYEWLPSLSPAVASVGGRTHWELVRYPEFHADQGKLVIAHWAFERGMSLSKELTFEFLDPSIQLTTGDAWAVMAMITALRIWDKTGKSVNNAGAQ</sequence>
<evidence type="ECO:0008006" key="4">
    <source>
        <dbReference type="Google" id="ProtNLM"/>
    </source>
</evidence>